<dbReference type="RefSeq" id="WP_160943255.1">
    <property type="nucleotide sequence ID" value="NZ_CP063310.1"/>
</dbReference>
<dbReference type="EMBL" id="CP063310">
    <property type="protein sequence ID" value="QOS69489.1"/>
    <property type="molecule type" value="Genomic_DNA"/>
</dbReference>
<feature type="domain" description="FAD-dependent oxidoreductase 2 FAD-binding" evidence="6">
    <location>
        <begin position="46"/>
        <end position="488"/>
    </location>
</feature>
<dbReference type="PANTHER" id="PTHR43400">
    <property type="entry name" value="FUMARATE REDUCTASE"/>
    <property type="match status" value="1"/>
</dbReference>
<name>A0A6L7IV45_9ACTN</name>
<evidence type="ECO:0000256" key="5">
    <source>
        <dbReference type="RuleBase" id="RU366062"/>
    </source>
</evidence>
<keyword evidence="2 5" id="KW-0285">Flavoprotein</keyword>
<keyword evidence="5" id="KW-0732">Signal</keyword>
<feature type="chain" id="PRO_5039747741" evidence="5">
    <location>
        <begin position="25"/>
        <end position="511"/>
    </location>
</feature>
<accession>A0A6L7IV45</accession>
<keyword evidence="3 5" id="KW-0274">FAD</keyword>
<feature type="signal peptide" evidence="5">
    <location>
        <begin position="1"/>
        <end position="24"/>
    </location>
</feature>
<dbReference type="GO" id="GO:0010181">
    <property type="term" value="F:FMN binding"/>
    <property type="evidence" value="ECO:0007669"/>
    <property type="project" value="InterPro"/>
</dbReference>
<evidence type="ECO:0000256" key="4">
    <source>
        <dbReference type="ARBA" id="ARBA00023002"/>
    </source>
</evidence>
<dbReference type="KEGG" id="egd:GS424_006490"/>
<dbReference type="InterPro" id="IPR027477">
    <property type="entry name" value="Succ_DH/fumarate_Rdtase_cat_sf"/>
</dbReference>
<dbReference type="InterPro" id="IPR010960">
    <property type="entry name" value="Flavocytochrome_c"/>
</dbReference>
<evidence type="ECO:0000313" key="7">
    <source>
        <dbReference type="EMBL" id="QOS69489.1"/>
    </source>
</evidence>
<dbReference type="Gene3D" id="3.50.50.60">
    <property type="entry name" value="FAD/NAD(P)-binding domain"/>
    <property type="match status" value="1"/>
</dbReference>
<dbReference type="InterPro" id="IPR003953">
    <property type="entry name" value="FAD-dep_OxRdtase_2_FAD-bd"/>
</dbReference>
<dbReference type="Proteomes" id="UP000478463">
    <property type="component" value="Chromosome"/>
</dbReference>
<sequence>MDRKCFLKTSLVAAAATVASVAGAGRAFASPAQQAGETEGFDEIVDVVVVGSGLAGTVAAVAAAETGSTTLLLEKMDQLGGTSRVSGLNFACAGSDEQAAEGIEDDPESLYQDMRKVAEDYGDPELARTVASKSAEFYRFLTERGVVFKQFKNGGGHSVKRILWAGGGRFLLDPLCAHAEKNLADALETRTRCKVDDLIMRDGRVVGVSVREQYSFRYDDPETDDAENASGQARRIGARKGVVFATGGYARDKELLRAESAILAQADSMTNPGATSGTLKMLTSHGAQAVNLSLFRLSYPIPTEDVCWGMLVNPDGERFVNELGSRNDLGVIILKEMLDHDGKPPLLVYDSVGVELFRDKQRLEMSLAGRNFKNGSMYAFDTVEEVAEHFGYEPAVLAAAVDRYNRMFDGGTDEDFGKDMGALNGAALKQPPFYAMNLIPNNNYTPGGVRIDTSARVLDVDGNPIDGLYAAGEASGGVHGAQRLAACSCPDCGAFGMIAGREAAKREPVEL</sequence>
<keyword evidence="4 5" id="KW-0560">Oxidoreductase</keyword>
<protein>
    <submittedName>
        <fullName evidence="7">Flavocytochrome c</fullName>
    </submittedName>
</protein>
<evidence type="ECO:0000256" key="2">
    <source>
        <dbReference type="ARBA" id="ARBA00022630"/>
    </source>
</evidence>
<evidence type="ECO:0000256" key="1">
    <source>
        <dbReference type="ARBA" id="ARBA00001974"/>
    </source>
</evidence>
<dbReference type="Gene3D" id="3.90.700.10">
    <property type="entry name" value="Succinate dehydrogenase/fumarate reductase flavoprotein, catalytic domain"/>
    <property type="match status" value="1"/>
</dbReference>
<comment type="similarity">
    <text evidence="5">Belongs to the FAD-dependent oxidoreductase 2 family. FRD/SDH subfamily.</text>
</comment>
<dbReference type="InterPro" id="IPR050315">
    <property type="entry name" value="FAD-oxidoreductase_2"/>
</dbReference>
<comment type="cofactor">
    <cofactor evidence="1">
        <name>FAD</name>
        <dbReference type="ChEBI" id="CHEBI:57692"/>
    </cofactor>
</comment>
<evidence type="ECO:0000256" key="3">
    <source>
        <dbReference type="ARBA" id="ARBA00022827"/>
    </source>
</evidence>
<dbReference type="SUPFAM" id="SSF56425">
    <property type="entry name" value="Succinate dehydrogenase/fumarate reductase flavoprotein, catalytic domain"/>
    <property type="match status" value="1"/>
</dbReference>
<dbReference type="GO" id="GO:0033765">
    <property type="term" value="F:steroid dehydrogenase activity, acting on the CH-CH group of donors"/>
    <property type="evidence" value="ECO:0007669"/>
    <property type="project" value="UniProtKB-ARBA"/>
</dbReference>
<evidence type="ECO:0000313" key="8">
    <source>
        <dbReference type="Proteomes" id="UP000478463"/>
    </source>
</evidence>
<dbReference type="AlphaFoldDB" id="A0A6L7IV45"/>
<dbReference type="Pfam" id="PF00890">
    <property type="entry name" value="FAD_binding_2"/>
    <property type="match status" value="1"/>
</dbReference>
<proteinExistence type="inferred from homology"/>
<organism evidence="7 8">
    <name type="scientific">Eggerthella guodeyinii</name>
    <dbReference type="NCBI Taxonomy" id="2690837"/>
    <lineage>
        <taxon>Bacteria</taxon>
        <taxon>Bacillati</taxon>
        <taxon>Actinomycetota</taxon>
        <taxon>Coriobacteriia</taxon>
        <taxon>Eggerthellales</taxon>
        <taxon>Eggerthellaceae</taxon>
        <taxon>Eggerthella</taxon>
    </lineage>
</organism>
<gene>
    <name evidence="7" type="ORF">GS424_006490</name>
</gene>
<dbReference type="PANTHER" id="PTHR43400:SF7">
    <property type="entry name" value="FAD-DEPENDENT OXIDOREDUCTASE 2 FAD BINDING DOMAIN-CONTAINING PROTEIN"/>
    <property type="match status" value="1"/>
</dbReference>
<dbReference type="SUPFAM" id="SSF51905">
    <property type="entry name" value="FAD/NAD(P)-binding domain"/>
    <property type="match status" value="1"/>
</dbReference>
<dbReference type="InterPro" id="IPR036188">
    <property type="entry name" value="FAD/NAD-bd_sf"/>
</dbReference>
<reference evidence="7 8" key="1">
    <citation type="submission" date="2020-10" db="EMBL/GenBank/DDBJ databases">
        <title>Eggerthella sp. nov., isolated from human feces.</title>
        <authorList>
            <person name="Yajun G."/>
        </authorList>
    </citation>
    <scope>NUCLEOTIDE SEQUENCE [LARGE SCALE GENOMIC DNA]</scope>
    <source>
        <strain evidence="7 8">HF-1101</strain>
    </source>
</reference>
<evidence type="ECO:0000259" key="6">
    <source>
        <dbReference type="Pfam" id="PF00890"/>
    </source>
</evidence>
<dbReference type="NCBIfam" id="TIGR01813">
    <property type="entry name" value="flavo_cyto_c"/>
    <property type="match status" value="1"/>
</dbReference>